<comment type="caution">
    <text evidence="1">The sequence shown here is derived from an EMBL/GenBank/DDBJ whole genome shotgun (WGS) entry which is preliminary data.</text>
</comment>
<keyword evidence="2" id="KW-1185">Reference proteome</keyword>
<protein>
    <submittedName>
        <fullName evidence="1">DUF3231 family protein</fullName>
    </submittedName>
</protein>
<evidence type="ECO:0000313" key="2">
    <source>
        <dbReference type="Proteomes" id="UP001156102"/>
    </source>
</evidence>
<dbReference type="Pfam" id="PF11553">
    <property type="entry name" value="DUF3231"/>
    <property type="match status" value="2"/>
</dbReference>
<dbReference type="AlphaFoldDB" id="A0AA41X6N3"/>
<gene>
    <name evidence="1" type="ORF">NK662_04540</name>
</gene>
<proteinExistence type="predicted"/>
<dbReference type="Gene3D" id="1.20.1260.10">
    <property type="match status" value="2"/>
</dbReference>
<dbReference type="Proteomes" id="UP001156102">
    <property type="component" value="Unassembled WGS sequence"/>
</dbReference>
<dbReference type="RefSeq" id="WP_254757719.1">
    <property type="nucleotide sequence ID" value="NZ_JANCLT010000002.1"/>
</dbReference>
<dbReference type="InterPro" id="IPR021617">
    <property type="entry name" value="DUF3231"/>
</dbReference>
<evidence type="ECO:0000313" key="1">
    <source>
        <dbReference type="EMBL" id="MCP8967805.1"/>
    </source>
</evidence>
<organism evidence="1 2">
    <name type="scientific">Ectobacillus ponti</name>
    <dbReference type="NCBI Taxonomy" id="2961894"/>
    <lineage>
        <taxon>Bacteria</taxon>
        <taxon>Bacillati</taxon>
        <taxon>Bacillota</taxon>
        <taxon>Bacilli</taxon>
        <taxon>Bacillales</taxon>
        <taxon>Bacillaceae</taxon>
        <taxon>Ectobacillus</taxon>
    </lineage>
</organism>
<dbReference type="InterPro" id="IPR012347">
    <property type="entry name" value="Ferritin-like"/>
</dbReference>
<sequence>MSTNHEKLTSAELANTWLTYMNMSALHCLTDAFLQHVLDEQVKGLLLECRELSQDAESLLKDIFHKEDIPVPQGFSPETDVSTESQRLYTDLFYLNFLLQKSKLLAMDYQRMLLQATREDVIELYEGLLHEAHALFRRATHVMLRKGVHPTPPALPYPASRRHVEHQSFTTGFLHPRRPLLAIEVSQLFVALTHNQLGKDFLSGLYGVTADKDIQKHISRGIKLSKAVMEDVREKLEEDGIEVQLQEEQLQAGSAAASLSDRLILCMVSGIANAGMSEYGFSMSVSMRRDLGALYAGFVTKAAAYGEDGLNLLIERGWLEQPPMSR</sequence>
<reference evidence="1" key="1">
    <citation type="submission" date="2022-07" db="EMBL/GenBank/DDBJ databases">
        <authorList>
            <person name="Li W.-J."/>
            <person name="Deng Q.-Q."/>
        </authorList>
    </citation>
    <scope>NUCLEOTIDE SEQUENCE</scope>
    <source>
        <strain evidence="1">SYSU M60031</strain>
    </source>
</reference>
<name>A0AA41X6N3_9BACI</name>
<accession>A0AA41X6N3</accession>
<dbReference type="EMBL" id="JANCLT010000002">
    <property type="protein sequence ID" value="MCP8967805.1"/>
    <property type="molecule type" value="Genomic_DNA"/>
</dbReference>